<evidence type="ECO:0000256" key="6">
    <source>
        <dbReference type="ARBA" id="ARBA00037968"/>
    </source>
</evidence>
<evidence type="ECO:0000256" key="5">
    <source>
        <dbReference type="ARBA" id="ARBA00023136"/>
    </source>
</evidence>
<evidence type="ECO:0000256" key="1">
    <source>
        <dbReference type="ARBA" id="ARBA00004141"/>
    </source>
</evidence>
<gene>
    <name evidence="9" type="ORF">BK809_0003274</name>
</gene>
<comment type="caution">
    <text evidence="9">The sequence shown here is derived from an EMBL/GenBank/DDBJ whole genome shotgun (WGS) entry which is preliminary data.</text>
</comment>
<organism evidence="9 10">
    <name type="scientific">Diplodia seriata</name>
    <dbReference type="NCBI Taxonomy" id="420778"/>
    <lineage>
        <taxon>Eukaryota</taxon>
        <taxon>Fungi</taxon>
        <taxon>Dikarya</taxon>
        <taxon>Ascomycota</taxon>
        <taxon>Pezizomycotina</taxon>
        <taxon>Dothideomycetes</taxon>
        <taxon>Dothideomycetes incertae sedis</taxon>
        <taxon>Botryosphaeriales</taxon>
        <taxon>Botryosphaeriaceae</taxon>
        <taxon>Diplodia</taxon>
    </lineage>
</organism>
<dbReference type="InterPro" id="IPR020846">
    <property type="entry name" value="MFS_dom"/>
</dbReference>
<feature type="transmembrane region" description="Helical" evidence="7">
    <location>
        <begin position="262"/>
        <end position="282"/>
    </location>
</feature>
<evidence type="ECO:0000313" key="9">
    <source>
        <dbReference type="EMBL" id="OMP86105.1"/>
    </source>
</evidence>
<feature type="transmembrane region" description="Helical" evidence="7">
    <location>
        <begin position="289"/>
        <end position="310"/>
    </location>
</feature>
<evidence type="ECO:0000259" key="8">
    <source>
        <dbReference type="PROSITE" id="PS50850"/>
    </source>
</evidence>
<feature type="transmembrane region" description="Helical" evidence="7">
    <location>
        <begin position="155"/>
        <end position="177"/>
    </location>
</feature>
<dbReference type="GO" id="GO:0033229">
    <property type="term" value="F:cysteine transmembrane transporter activity"/>
    <property type="evidence" value="ECO:0007669"/>
    <property type="project" value="TreeGrafter"/>
</dbReference>
<dbReference type="FunFam" id="1.20.1250.20:FF:000064">
    <property type="entry name" value="MFS allantoate transporter"/>
    <property type="match status" value="1"/>
</dbReference>
<feature type="transmembrane region" description="Helical" evidence="7">
    <location>
        <begin position="384"/>
        <end position="405"/>
    </location>
</feature>
<dbReference type="PANTHER" id="PTHR43791:SF63">
    <property type="entry name" value="HIGH AFFINITY CYSTEINE TRANSPORTER"/>
    <property type="match status" value="1"/>
</dbReference>
<dbReference type="PANTHER" id="PTHR43791">
    <property type="entry name" value="PERMEASE-RELATED"/>
    <property type="match status" value="1"/>
</dbReference>
<evidence type="ECO:0000256" key="7">
    <source>
        <dbReference type="SAM" id="Phobius"/>
    </source>
</evidence>
<feature type="transmembrane region" description="Helical" evidence="7">
    <location>
        <begin position="93"/>
        <end position="113"/>
    </location>
</feature>
<dbReference type="GO" id="GO:0016020">
    <property type="term" value="C:membrane"/>
    <property type="evidence" value="ECO:0007669"/>
    <property type="project" value="UniProtKB-SubCell"/>
</dbReference>
<dbReference type="Gene3D" id="1.20.1250.20">
    <property type="entry name" value="MFS general substrate transporter like domains"/>
    <property type="match status" value="1"/>
</dbReference>
<dbReference type="Pfam" id="PF07690">
    <property type="entry name" value="MFS_1"/>
    <property type="match status" value="1"/>
</dbReference>
<dbReference type="AlphaFoldDB" id="A0A1S8BF72"/>
<evidence type="ECO:0000256" key="4">
    <source>
        <dbReference type="ARBA" id="ARBA00022989"/>
    </source>
</evidence>
<comment type="similarity">
    <text evidence="6">Belongs to the major facilitator superfamily. Allantoate permease family.</text>
</comment>
<reference evidence="9 10" key="1">
    <citation type="submission" date="2017-01" db="EMBL/GenBank/DDBJ databases">
        <title>Draft genome sequence of Diplodia seriata F98.1, a fungal species involved in grapevine trunk diseases.</title>
        <authorList>
            <person name="Robert-Siegwald G."/>
            <person name="Vallet J."/>
            <person name="Abou-Mansour E."/>
            <person name="Xu J."/>
            <person name="Rey P."/>
            <person name="Bertsch C."/>
            <person name="Rego C."/>
            <person name="Larignon P."/>
            <person name="Fontaine F."/>
            <person name="Lebrun M.-H."/>
        </authorList>
    </citation>
    <scope>NUCLEOTIDE SEQUENCE [LARGE SCALE GENOMIC DNA]</scope>
    <source>
        <strain evidence="9 10">F98.1</strain>
    </source>
</reference>
<evidence type="ECO:0000313" key="10">
    <source>
        <dbReference type="Proteomes" id="UP000190776"/>
    </source>
</evidence>
<feature type="domain" description="Major facilitator superfamily (MFS) profile" evidence="8">
    <location>
        <begin position="1"/>
        <end position="409"/>
    </location>
</feature>
<dbReference type="EMBL" id="MSZU01000080">
    <property type="protein sequence ID" value="OMP86105.1"/>
    <property type="molecule type" value="Genomic_DNA"/>
</dbReference>
<keyword evidence="3 7" id="KW-0812">Transmembrane</keyword>
<protein>
    <submittedName>
        <fullName evidence="9">Putative transporter</fullName>
    </submittedName>
</protein>
<dbReference type="OrthoDB" id="6730379at2759"/>
<evidence type="ECO:0000256" key="3">
    <source>
        <dbReference type="ARBA" id="ARBA00022692"/>
    </source>
</evidence>
<feature type="transmembrane region" description="Helical" evidence="7">
    <location>
        <begin position="352"/>
        <end position="372"/>
    </location>
</feature>
<dbReference type="SUPFAM" id="SSF103473">
    <property type="entry name" value="MFS general substrate transporter"/>
    <property type="match status" value="1"/>
</dbReference>
<dbReference type="InterPro" id="IPR011701">
    <property type="entry name" value="MFS"/>
</dbReference>
<feature type="transmembrane region" description="Helical" evidence="7">
    <location>
        <begin position="64"/>
        <end position="87"/>
    </location>
</feature>
<name>A0A1S8BF72_9PEZI</name>
<comment type="subcellular location">
    <subcellularLocation>
        <location evidence="1">Membrane</location>
        <topology evidence="1">Multi-pass membrane protein</topology>
    </subcellularLocation>
</comment>
<feature type="transmembrane region" description="Helical" evidence="7">
    <location>
        <begin position="224"/>
        <end position="250"/>
    </location>
</feature>
<accession>A0A1S8BF72</accession>
<feature type="transmembrane region" description="Helical" evidence="7">
    <location>
        <begin position="34"/>
        <end position="52"/>
    </location>
</feature>
<dbReference type="Proteomes" id="UP000190776">
    <property type="component" value="Unassembled WGS sequence"/>
</dbReference>
<sequence length="463" mass="50728">MLGTYFCQALDKGTLGFSSIMGITDDAHLHGNDFSWLGTILYMGVLVGEYPTNFLLQKLPVAKYLAANVFLWGAVVTCSAAATNWGALMAVRFFLGVFESCVQPAFIIITAMWYTREEQAVLTSLWYCMMGVQLMVGGLIAYGTSHLKDAAVYSWQLLFMVLGLATVLWSAFIAWYLPDSPMKAKCYNEDDKRLMFARVRANQTGMQNKAYKKHQVVEALSDPFVWCCVLLQTTSTLIIGGLGVFSNLIVNALGFSVLQTQLLNIAQGAMTIVVMVGGAMLASKTRQTLLVMFLWILPAIAGTGILMGMAPSSRNAGGLLVAFYCTQFVLAEGNLIFSLISRNVAGQTKKGVTLSMTFIAWAAGNMTAPQLFQTSDAPRYRHGFTAHLCLYVIFIVEIAVTRLILTRRNSIQAASTSRAAEEVGRFCLTLQNGHAYSDSRWLPTPVAMLILSGLLCKTSQTKR</sequence>
<dbReference type="InterPro" id="IPR036259">
    <property type="entry name" value="MFS_trans_sf"/>
</dbReference>
<keyword evidence="4 7" id="KW-1133">Transmembrane helix</keyword>
<feature type="transmembrane region" description="Helical" evidence="7">
    <location>
        <begin position="125"/>
        <end position="143"/>
    </location>
</feature>
<dbReference type="PROSITE" id="PS50850">
    <property type="entry name" value="MFS"/>
    <property type="match status" value="1"/>
</dbReference>
<proteinExistence type="inferred from homology"/>
<evidence type="ECO:0000256" key="2">
    <source>
        <dbReference type="ARBA" id="ARBA00022448"/>
    </source>
</evidence>
<keyword evidence="2" id="KW-0813">Transport</keyword>
<feature type="transmembrane region" description="Helical" evidence="7">
    <location>
        <begin position="316"/>
        <end position="340"/>
    </location>
</feature>
<keyword evidence="5 7" id="KW-0472">Membrane</keyword>